<accession>A0ABT1QPE8</accession>
<evidence type="ECO:0000313" key="4">
    <source>
        <dbReference type="Proteomes" id="UP001165498"/>
    </source>
</evidence>
<dbReference type="InterPro" id="IPR036298">
    <property type="entry name" value="Chalcone_isomerase_sf"/>
</dbReference>
<keyword evidence="3" id="KW-0413">Isomerase</keyword>
<reference evidence="3" key="1">
    <citation type="submission" date="2022-07" db="EMBL/GenBank/DDBJ databases">
        <title>Tahibacter sp., a new gammaproteobacterium isolated from the silt sample collected at pig farm.</title>
        <authorList>
            <person name="Chen H."/>
        </authorList>
    </citation>
    <scope>NUCLEOTIDE SEQUENCE</scope>
    <source>
        <strain evidence="3">P2K</strain>
    </source>
</reference>
<dbReference type="RefSeq" id="WP_255912486.1">
    <property type="nucleotide sequence ID" value="NZ_JANFQO010000004.1"/>
</dbReference>
<comment type="caution">
    <text evidence="3">The sequence shown here is derived from an EMBL/GenBank/DDBJ whole genome shotgun (WGS) entry which is preliminary data.</text>
</comment>
<feature type="signal peptide" evidence="1">
    <location>
        <begin position="1"/>
        <end position="18"/>
    </location>
</feature>
<dbReference type="Proteomes" id="UP001165498">
    <property type="component" value="Unassembled WGS sequence"/>
</dbReference>
<dbReference type="InterPro" id="IPR016088">
    <property type="entry name" value="Chalcone_isomerase_3-sand"/>
</dbReference>
<evidence type="ECO:0000313" key="3">
    <source>
        <dbReference type="EMBL" id="MCQ4164159.1"/>
    </source>
</evidence>
<keyword evidence="1" id="KW-0732">Signal</keyword>
<gene>
    <name evidence="3" type="ORF">NM961_05490</name>
</gene>
<feature type="domain" description="Chalcone isomerase" evidence="2">
    <location>
        <begin position="18"/>
        <end position="175"/>
    </location>
</feature>
<proteinExistence type="predicted"/>
<dbReference type="EMBL" id="JANFQO010000004">
    <property type="protein sequence ID" value="MCQ4164159.1"/>
    <property type="molecule type" value="Genomic_DNA"/>
</dbReference>
<organism evidence="3 4">
    <name type="scientific">Tahibacter harae</name>
    <dbReference type="NCBI Taxonomy" id="2963937"/>
    <lineage>
        <taxon>Bacteria</taxon>
        <taxon>Pseudomonadati</taxon>
        <taxon>Pseudomonadota</taxon>
        <taxon>Gammaproteobacteria</taxon>
        <taxon>Lysobacterales</taxon>
        <taxon>Rhodanobacteraceae</taxon>
        <taxon>Tahibacter</taxon>
    </lineage>
</organism>
<name>A0ABT1QPE8_9GAMM</name>
<sequence length="190" mass="20508">MPVLRALVLSLLTTVAAAATVGGHEFAERIDVPGVGNNLRLSGAAVLDRNFVPFYAAALYLPSAVRSEEQLLSGLSPYRVVVVWQIPALDDAHVDEYWRKAFAEAAGSPGKLERVKAGVDRFLAVFGEASHGQVILFDYIPDAGMRIFVDNKPAGQLAGMEFNSVLLSIWLGEKAPRDFRRALSAGIQAN</sequence>
<feature type="chain" id="PRO_5046428266" evidence="1">
    <location>
        <begin position="19"/>
        <end position="190"/>
    </location>
</feature>
<dbReference type="InterPro" id="IPR016087">
    <property type="entry name" value="Chalcone_isomerase"/>
</dbReference>
<evidence type="ECO:0000256" key="1">
    <source>
        <dbReference type="SAM" id="SignalP"/>
    </source>
</evidence>
<dbReference type="GO" id="GO:0016853">
    <property type="term" value="F:isomerase activity"/>
    <property type="evidence" value="ECO:0007669"/>
    <property type="project" value="UniProtKB-KW"/>
</dbReference>
<protein>
    <submittedName>
        <fullName evidence="3">Chalcone isomerase family protein</fullName>
    </submittedName>
</protein>
<dbReference type="Gene3D" id="3.50.70.10">
    <property type="match status" value="1"/>
</dbReference>
<keyword evidence="4" id="KW-1185">Reference proteome</keyword>
<evidence type="ECO:0000259" key="2">
    <source>
        <dbReference type="Pfam" id="PF16036"/>
    </source>
</evidence>
<dbReference type="SUPFAM" id="SSF54626">
    <property type="entry name" value="Chalcone isomerase"/>
    <property type="match status" value="1"/>
</dbReference>
<dbReference type="Pfam" id="PF16036">
    <property type="entry name" value="Chalcone_3"/>
    <property type="match status" value="1"/>
</dbReference>